<reference evidence="9" key="1">
    <citation type="submission" date="2016-07" db="EMBL/GenBank/DDBJ databases">
        <authorList>
            <person name="Florea S."/>
            <person name="Webb J.S."/>
            <person name="Jaromczyk J."/>
            <person name="Schardl C.L."/>
        </authorList>
    </citation>
    <scope>NUCLEOTIDE SEQUENCE [LARGE SCALE GENOMIC DNA]</scope>
    <source>
        <strain evidence="9">IPBSL-7</strain>
    </source>
</reference>
<dbReference type="InterPro" id="IPR010432">
    <property type="entry name" value="RDD"/>
</dbReference>
<organism evidence="8 9">
    <name type="scientific">Tessaracoccus lapidicaptus</name>
    <dbReference type="NCBI Taxonomy" id="1427523"/>
    <lineage>
        <taxon>Bacteria</taxon>
        <taxon>Bacillati</taxon>
        <taxon>Actinomycetota</taxon>
        <taxon>Actinomycetes</taxon>
        <taxon>Propionibacteriales</taxon>
        <taxon>Propionibacteriaceae</taxon>
        <taxon>Tessaracoccus</taxon>
    </lineage>
</organism>
<feature type="compositionally biased region" description="Pro residues" evidence="6">
    <location>
        <begin position="1"/>
        <end position="13"/>
    </location>
</feature>
<evidence type="ECO:0000256" key="2">
    <source>
        <dbReference type="ARBA" id="ARBA00022475"/>
    </source>
</evidence>
<dbReference type="Pfam" id="PF06271">
    <property type="entry name" value="RDD"/>
    <property type="match status" value="1"/>
</dbReference>
<feature type="transmembrane region" description="Helical" evidence="7">
    <location>
        <begin position="87"/>
        <end position="114"/>
    </location>
</feature>
<feature type="region of interest" description="Disordered" evidence="6">
    <location>
        <begin position="1"/>
        <end position="71"/>
    </location>
</feature>
<keyword evidence="9" id="KW-1185">Reference proteome</keyword>
<feature type="compositionally biased region" description="Low complexity" evidence="6">
    <location>
        <begin position="47"/>
        <end position="63"/>
    </location>
</feature>
<keyword evidence="2" id="KW-1003">Cell membrane</keyword>
<dbReference type="EMBL" id="MBQD01000011">
    <property type="protein sequence ID" value="OCL36543.1"/>
    <property type="molecule type" value="Genomic_DNA"/>
</dbReference>
<dbReference type="PANTHER" id="PTHR36115">
    <property type="entry name" value="PROLINE-RICH ANTIGEN HOMOLOG-RELATED"/>
    <property type="match status" value="1"/>
</dbReference>
<dbReference type="InterPro" id="IPR018929">
    <property type="entry name" value="DUF2510"/>
</dbReference>
<evidence type="ECO:0000256" key="5">
    <source>
        <dbReference type="ARBA" id="ARBA00023136"/>
    </source>
</evidence>
<gene>
    <name evidence="8" type="ORF">BCR15_01370</name>
</gene>
<evidence type="ECO:0000256" key="7">
    <source>
        <dbReference type="SAM" id="Phobius"/>
    </source>
</evidence>
<keyword evidence="4 7" id="KW-1133">Transmembrane helix</keyword>
<evidence type="ECO:0000313" key="9">
    <source>
        <dbReference type="Proteomes" id="UP000093501"/>
    </source>
</evidence>
<evidence type="ECO:0000256" key="1">
    <source>
        <dbReference type="ARBA" id="ARBA00004651"/>
    </source>
</evidence>
<keyword evidence="3 7" id="KW-0812">Transmembrane</keyword>
<dbReference type="Proteomes" id="UP000093501">
    <property type="component" value="Unassembled WGS sequence"/>
</dbReference>
<dbReference type="AlphaFoldDB" id="A0A1C0AQH6"/>
<comment type="caution">
    <text evidence="8">The sequence shown here is derived from an EMBL/GenBank/DDBJ whole genome shotgun (WGS) entry which is preliminary data.</text>
</comment>
<feature type="transmembrane region" description="Helical" evidence="7">
    <location>
        <begin position="143"/>
        <end position="161"/>
    </location>
</feature>
<keyword evidence="5 7" id="KW-0472">Membrane</keyword>
<sequence>MTYSPQQPPPGWYPDPAGSDGERYWDGIAWSQATRDRQPVPPPYAPPQREAQYQGYQGPSQGYQGYGSPGGDPRYQGRRFAGFGQRLLGYIIDSILLGIATQIVGTALGLGGAIDAALGRWERDVLVYAENPVGTLPLPGEDLWMALVYSGIVGATLAAIYRTVLYGTLSATLGQLALGLRVVKADAPADSKLDWTTAAVRGIVSAVLYETIGFINGIFAAFTREKQTLGDLIARTHVLKTR</sequence>
<evidence type="ECO:0000313" key="8">
    <source>
        <dbReference type="EMBL" id="OCL36543.1"/>
    </source>
</evidence>
<dbReference type="GO" id="GO:0005886">
    <property type="term" value="C:plasma membrane"/>
    <property type="evidence" value="ECO:0007669"/>
    <property type="project" value="UniProtKB-SubCell"/>
</dbReference>
<accession>A0A1C0AQH6</accession>
<proteinExistence type="predicted"/>
<dbReference type="Pfam" id="PF10708">
    <property type="entry name" value="DUF2510"/>
    <property type="match status" value="1"/>
</dbReference>
<dbReference type="InterPro" id="IPR051791">
    <property type="entry name" value="Pra-immunoreactive"/>
</dbReference>
<dbReference type="PANTHER" id="PTHR36115:SF9">
    <property type="entry name" value="LMO1584 PROTEIN"/>
    <property type="match status" value="1"/>
</dbReference>
<dbReference type="RefSeq" id="WP_068750884.1">
    <property type="nucleotide sequence ID" value="NZ_LR214441.1"/>
</dbReference>
<name>A0A1C0AQH6_9ACTN</name>
<protein>
    <submittedName>
        <fullName evidence="8">Uncharacterized protein</fullName>
    </submittedName>
</protein>
<evidence type="ECO:0000256" key="3">
    <source>
        <dbReference type="ARBA" id="ARBA00022692"/>
    </source>
</evidence>
<comment type="subcellular location">
    <subcellularLocation>
        <location evidence="1">Cell membrane</location>
        <topology evidence="1">Multi-pass membrane protein</topology>
    </subcellularLocation>
</comment>
<evidence type="ECO:0000256" key="6">
    <source>
        <dbReference type="SAM" id="MobiDB-lite"/>
    </source>
</evidence>
<evidence type="ECO:0000256" key="4">
    <source>
        <dbReference type="ARBA" id="ARBA00022989"/>
    </source>
</evidence>